<dbReference type="EnsemblMetazoa" id="ADIR014375-RA">
    <property type="protein sequence ID" value="ADIR014375-PA"/>
    <property type="gene ID" value="ADIR014375"/>
</dbReference>
<dbReference type="AlphaFoldDB" id="A0A182NWX2"/>
<evidence type="ECO:0000313" key="1">
    <source>
        <dbReference type="EnsemblMetazoa" id="ADIR014375-PA"/>
    </source>
</evidence>
<organism evidence="1 2">
    <name type="scientific">Anopheles dirus</name>
    <dbReference type="NCBI Taxonomy" id="7168"/>
    <lineage>
        <taxon>Eukaryota</taxon>
        <taxon>Metazoa</taxon>
        <taxon>Ecdysozoa</taxon>
        <taxon>Arthropoda</taxon>
        <taxon>Hexapoda</taxon>
        <taxon>Insecta</taxon>
        <taxon>Pterygota</taxon>
        <taxon>Neoptera</taxon>
        <taxon>Endopterygota</taxon>
        <taxon>Diptera</taxon>
        <taxon>Nematocera</taxon>
        <taxon>Culicoidea</taxon>
        <taxon>Culicidae</taxon>
        <taxon>Anophelinae</taxon>
        <taxon>Anopheles</taxon>
    </lineage>
</organism>
<accession>A0A182NWX2</accession>
<reference evidence="1" key="2">
    <citation type="submission" date="2020-05" db="UniProtKB">
        <authorList>
            <consortium name="EnsemblMetazoa"/>
        </authorList>
    </citation>
    <scope>IDENTIFICATION</scope>
    <source>
        <strain evidence="1">WRAIR2</strain>
    </source>
</reference>
<dbReference type="VEuPathDB" id="VectorBase:ADIR014375"/>
<protein>
    <submittedName>
        <fullName evidence="1">Uncharacterized protein</fullName>
    </submittedName>
</protein>
<proteinExistence type="predicted"/>
<evidence type="ECO:0000313" key="2">
    <source>
        <dbReference type="Proteomes" id="UP000075884"/>
    </source>
</evidence>
<name>A0A182NWX2_9DIPT</name>
<reference evidence="2" key="1">
    <citation type="submission" date="2013-03" db="EMBL/GenBank/DDBJ databases">
        <title>The Genome Sequence of Anopheles dirus WRAIR2.</title>
        <authorList>
            <consortium name="The Broad Institute Genomics Platform"/>
            <person name="Neafsey D.E."/>
            <person name="Walton C."/>
            <person name="Walker B."/>
            <person name="Young S.K."/>
            <person name="Zeng Q."/>
            <person name="Gargeya S."/>
            <person name="Fitzgerald M."/>
            <person name="Haas B."/>
            <person name="Abouelleil A."/>
            <person name="Allen A.W."/>
            <person name="Alvarado L."/>
            <person name="Arachchi H.M."/>
            <person name="Berlin A.M."/>
            <person name="Chapman S.B."/>
            <person name="Gainer-Dewar J."/>
            <person name="Goldberg J."/>
            <person name="Griggs A."/>
            <person name="Gujja S."/>
            <person name="Hansen M."/>
            <person name="Howarth C."/>
            <person name="Imamovic A."/>
            <person name="Ireland A."/>
            <person name="Larimer J."/>
            <person name="McCowan C."/>
            <person name="Murphy C."/>
            <person name="Pearson M."/>
            <person name="Poon T.W."/>
            <person name="Priest M."/>
            <person name="Roberts A."/>
            <person name="Saif S."/>
            <person name="Shea T."/>
            <person name="Sisk P."/>
            <person name="Sykes S."/>
            <person name="Wortman J."/>
            <person name="Nusbaum C."/>
            <person name="Birren B."/>
        </authorList>
    </citation>
    <scope>NUCLEOTIDE SEQUENCE [LARGE SCALE GENOMIC DNA]</scope>
    <source>
        <strain evidence="2">WRAIR2</strain>
    </source>
</reference>
<keyword evidence="2" id="KW-1185">Reference proteome</keyword>
<dbReference type="Proteomes" id="UP000075884">
    <property type="component" value="Unassembled WGS sequence"/>
</dbReference>
<sequence length="44" mass="4796">SASPLSLEVASRCWRKGSATTFFLASFRTFALLDPKTAVFEALT</sequence>